<dbReference type="PRINTS" id="PR00080">
    <property type="entry name" value="SDRFAMILY"/>
</dbReference>
<name>A0A6A6NR97_9PEZI</name>
<dbReference type="OrthoDB" id="191139at2759"/>
<gene>
    <name evidence="3" type="ORF">BDY21DRAFT_292121</name>
</gene>
<sequence>MSGFGFHTTSEEVCNKFSSEIKGKTFLITGCSPSGLGAEMARTLALHSPGLLILAGRRLEALHETAAEVKQSDPSVTVRLLKLDLASLAQVREAAAEVLRYPEPIHCLINNAGLSGIPYKLSEDGIELLFAINHVGHFLFTNLIMPRILTAGPGARVVNLSSVGHLGSPIRFDDINFKKGDYTWVKAYGQSKTANILFSLSLADKLKDKEITAFSLHPGAIRTNIWRHFTTDYMFKQGWVDEEGNSTEGVIHWKNMSEGAATSLVAALDPELSRHSGAYLDDCQICSAAPYAMDKDNAEKLWKLTEELVGQKFEY</sequence>
<dbReference type="Pfam" id="PF00106">
    <property type="entry name" value="adh_short"/>
    <property type="match status" value="1"/>
</dbReference>
<dbReference type="PRINTS" id="PR00081">
    <property type="entry name" value="GDHRDH"/>
</dbReference>
<keyword evidence="4" id="KW-1185">Reference proteome</keyword>
<dbReference type="EMBL" id="MU001694">
    <property type="protein sequence ID" value="KAF2453932.1"/>
    <property type="molecule type" value="Genomic_DNA"/>
</dbReference>
<protein>
    <submittedName>
        <fullName evidence="3">Short-chain dehydrogenase</fullName>
    </submittedName>
</protein>
<proteinExistence type="inferred from homology"/>
<dbReference type="AlphaFoldDB" id="A0A6A6NR97"/>
<accession>A0A6A6NR97</accession>
<dbReference type="GO" id="GO:0016491">
    <property type="term" value="F:oxidoreductase activity"/>
    <property type="evidence" value="ECO:0007669"/>
    <property type="project" value="UniProtKB-KW"/>
</dbReference>
<dbReference type="InterPro" id="IPR002347">
    <property type="entry name" value="SDR_fam"/>
</dbReference>
<keyword evidence="1" id="KW-0560">Oxidoreductase</keyword>
<evidence type="ECO:0000256" key="2">
    <source>
        <dbReference type="RuleBase" id="RU000363"/>
    </source>
</evidence>
<evidence type="ECO:0000313" key="4">
    <source>
        <dbReference type="Proteomes" id="UP000799766"/>
    </source>
</evidence>
<dbReference type="PANTHER" id="PTHR43157:SF31">
    <property type="entry name" value="PHOSPHATIDYLINOSITOL-GLYCAN BIOSYNTHESIS CLASS F PROTEIN"/>
    <property type="match status" value="1"/>
</dbReference>
<dbReference type="InterPro" id="IPR036291">
    <property type="entry name" value="NAD(P)-bd_dom_sf"/>
</dbReference>
<dbReference type="PANTHER" id="PTHR43157">
    <property type="entry name" value="PHOSPHATIDYLINOSITOL-GLYCAN BIOSYNTHESIS CLASS F PROTEIN-RELATED"/>
    <property type="match status" value="1"/>
</dbReference>
<dbReference type="Proteomes" id="UP000799766">
    <property type="component" value="Unassembled WGS sequence"/>
</dbReference>
<evidence type="ECO:0000256" key="1">
    <source>
        <dbReference type="ARBA" id="ARBA00023002"/>
    </source>
</evidence>
<organism evidence="3 4">
    <name type="scientific">Lineolata rhizophorae</name>
    <dbReference type="NCBI Taxonomy" id="578093"/>
    <lineage>
        <taxon>Eukaryota</taxon>
        <taxon>Fungi</taxon>
        <taxon>Dikarya</taxon>
        <taxon>Ascomycota</taxon>
        <taxon>Pezizomycotina</taxon>
        <taxon>Dothideomycetes</taxon>
        <taxon>Dothideomycetes incertae sedis</taxon>
        <taxon>Lineolatales</taxon>
        <taxon>Lineolataceae</taxon>
        <taxon>Lineolata</taxon>
    </lineage>
</organism>
<reference evidence="3" key="1">
    <citation type="journal article" date="2020" name="Stud. Mycol.">
        <title>101 Dothideomycetes genomes: a test case for predicting lifestyles and emergence of pathogens.</title>
        <authorList>
            <person name="Haridas S."/>
            <person name="Albert R."/>
            <person name="Binder M."/>
            <person name="Bloem J."/>
            <person name="Labutti K."/>
            <person name="Salamov A."/>
            <person name="Andreopoulos B."/>
            <person name="Baker S."/>
            <person name="Barry K."/>
            <person name="Bills G."/>
            <person name="Bluhm B."/>
            <person name="Cannon C."/>
            <person name="Castanera R."/>
            <person name="Culley D."/>
            <person name="Daum C."/>
            <person name="Ezra D."/>
            <person name="Gonzalez J."/>
            <person name="Henrissat B."/>
            <person name="Kuo A."/>
            <person name="Liang C."/>
            <person name="Lipzen A."/>
            <person name="Lutzoni F."/>
            <person name="Magnuson J."/>
            <person name="Mondo S."/>
            <person name="Nolan M."/>
            <person name="Ohm R."/>
            <person name="Pangilinan J."/>
            <person name="Park H.-J."/>
            <person name="Ramirez L."/>
            <person name="Alfaro M."/>
            <person name="Sun H."/>
            <person name="Tritt A."/>
            <person name="Yoshinaga Y."/>
            <person name="Zwiers L.-H."/>
            <person name="Turgeon B."/>
            <person name="Goodwin S."/>
            <person name="Spatafora J."/>
            <person name="Crous P."/>
            <person name="Grigoriev I."/>
        </authorList>
    </citation>
    <scope>NUCLEOTIDE SEQUENCE</scope>
    <source>
        <strain evidence="3">ATCC 16933</strain>
    </source>
</reference>
<evidence type="ECO:0000313" key="3">
    <source>
        <dbReference type="EMBL" id="KAF2453932.1"/>
    </source>
</evidence>
<comment type="similarity">
    <text evidence="2">Belongs to the short-chain dehydrogenases/reductases (SDR) family.</text>
</comment>
<dbReference type="Gene3D" id="3.40.50.720">
    <property type="entry name" value="NAD(P)-binding Rossmann-like Domain"/>
    <property type="match status" value="1"/>
</dbReference>
<dbReference type="SUPFAM" id="SSF51735">
    <property type="entry name" value="NAD(P)-binding Rossmann-fold domains"/>
    <property type="match status" value="1"/>
</dbReference>